<dbReference type="Pfam" id="PF04358">
    <property type="entry name" value="DsrC"/>
    <property type="match status" value="1"/>
</dbReference>
<evidence type="ECO:0000256" key="4">
    <source>
        <dbReference type="SAM" id="MobiDB-lite"/>
    </source>
</evidence>
<reference evidence="5 6" key="1">
    <citation type="journal article" date="2023" name="Microorganisms">
        <title>Thiorhodovibrio frisius and Trv. litoralis spp. nov., Two Novel Members from a Clade of Fastidious Purple Sulfur Bacteria That Exhibit Unique Red-Shifted Light-Harvesting Capabilities.</title>
        <authorList>
            <person name="Methner A."/>
            <person name="Kuzyk S.B."/>
            <person name="Petersen J."/>
            <person name="Bauer S."/>
            <person name="Brinkmann H."/>
            <person name="Sichau K."/>
            <person name="Wanner G."/>
            <person name="Wolf J."/>
            <person name="Neumann-Schaal M."/>
            <person name="Henke P."/>
            <person name="Tank M."/>
            <person name="Sproer C."/>
            <person name="Bunk B."/>
            <person name="Overmann J."/>
        </authorList>
    </citation>
    <scope>NUCLEOTIDE SEQUENCE [LARGE SCALE GENOMIC DNA]</scope>
    <source>
        <strain evidence="5 6">DSM 6702</strain>
    </source>
</reference>
<keyword evidence="3" id="KW-0963">Cytoplasm</keyword>
<protein>
    <submittedName>
        <fullName evidence="5">Sulfurtransferase TusE</fullName>
        <ecNumber evidence="5">2.8.1.-</ecNumber>
    </submittedName>
</protein>
<evidence type="ECO:0000313" key="6">
    <source>
        <dbReference type="Proteomes" id="UP001432180"/>
    </source>
</evidence>
<dbReference type="InterPro" id="IPR025526">
    <property type="entry name" value="DsrC-like_dom_sf"/>
</dbReference>
<name>A0ABZ0SAD4_9GAMM</name>
<evidence type="ECO:0000256" key="2">
    <source>
        <dbReference type="ARBA" id="ARBA00005718"/>
    </source>
</evidence>
<dbReference type="SUPFAM" id="SSF69721">
    <property type="entry name" value="DsrC, the gamma subunit of dissimilatory sulfite reductase"/>
    <property type="match status" value="1"/>
</dbReference>
<keyword evidence="6" id="KW-1185">Reference proteome</keyword>
<dbReference type="Gene3D" id="3.30.1420.10">
    <property type="match status" value="1"/>
</dbReference>
<comment type="subcellular location">
    <subcellularLocation>
        <location evidence="1">Cytoplasm</location>
    </subcellularLocation>
</comment>
<dbReference type="RefSeq" id="WP_328987528.1">
    <property type="nucleotide sequence ID" value="NZ_CP121472.1"/>
</dbReference>
<evidence type="ECO:0000256" key="3">
    <source>
        <dbReference type="ARBA" id="ARBA00022490"/>
    </source>
</evidence>
<proteinExistence type="inferred from homology"/>
<feature type="region of interest" description="Disordered" evidence="4">
    <location>
        <begin position="1"/>
        <end position="23"/>
    </location>
</feature>
<dbReference type="GO" id="GO:0016740">
    <property type="term" value="F:transferase activity"/>
    <property type="evidence" value="ECO:0007669"/>
    <property type="project" value="UniProtKB-KW"/>
</dbReference>
<sequence>MSARNLSAKAGPFNAPKASGGTAMAPTDQDGYLLNPEDWSEAFTHALAAREGLRLTPRHWAVIYYLRGCFQGQRIPAGCCDLDTILHFRAYWPRVSGQPRWFPGLFPGGGLREQGHRLAGLPRLDKASGCRLDA</sequence>
<keyword evidence="5" id="KW-0808">Transferase</keyword>
<organism evidence="5 6">
    <name type="scientific">Thiorhodovibrio winogradskyi</name>
    <dbReference type="NCBI Taxonomy" id="77007"/>
    <lineage>
        <taxon>Bacteria</taxon>
        <taxon>Pseudomonadati</taxon>
        <taxon>Pseudomonadota</taxon>
        <taxon>Gammaproteobacteria</taxon>
        <taxon>Chromatiales</taxon>
        <taxon>Chromatiaceae</taxon>
        <taxon>Thiorhodovibrio</taxon>
    </lineage>
</organism>
<dbReference type="Proteomes" id="UP001432180">
    <property type="component" value="Chromosome"/>
</dbReference>
<dbReference type="Gene3D" id="1.10.10.370">
    <property type="entry name" value="DsrC-like protein, C-terminal domain"/>
    <property type="match status" value="1"/>
</dbReference>
<comment type="similarity">
    <text evidence="2">Belongs to the DsrC/TusE family.</text>
</comment>
<dbReference type="InterPro" id="IPR007453">
    <property type="entry name" value="DsrC/TusE"/>
</dbReference>
<dbReference type="EC" id="2.8.1.-" evidence="5"/>
<dbReference type="InterPro" id="IPR042072">
    <property type="entry name" value="DsrC-like_C"/>
</dbReference>
<dbReference type="EMBL" id="CP121472">
    <property type="protein sequence ID" value="WPL17006.1"/>
    <property type="molecule type" value="Genomic_DNA"/>
</dbReference>
<evidence type="ECO:0000313" key="5">
    <source>
        <dbReference type="EMBL" id="WPL17006.1"/>
    </source>
</evidence>
<gene>
    <name evidence="5" type="primary">tusE_6</name>
    <name evidence="5" type="ORF">Thiowin_01990</name>
</gene>
<evidence type="ECO:0000256" key="1">
    <source>
        <dbReference type="ARBA" id="ARBA00004496"/>
    </source>
</evidence>
<accession>A0ABZ0SAD4</accession>
<dbReference type="InterPro" id="IPR043163">
    <property type="entry name" value="DsrC-like_N"/>
</dbReference>